<proteinExistence type="predicted"/>
<name>A0A4U1C871_9SPHI</name>
<feature type="chain" id="PRO_5020791973" evidence="2">
    <location>
        <begin position="20"/>
        <end position="86"/>
    </location>
</feature>
<keyword evidence="1" id="KW-0812">Transmembrane</keyword>
<keyword evidence="2" id="KW-0732">Signal</keyword>
<reference evidence="3 4" key="1">
    <citation type="submission" date="2019-04" db="EMBL/GenBank/DDBJ databases">
        <title>Pedobacter sp. AR-2-6 sp. nov., isolated from Arctic soil.</title>
        <authorList>
            <person name="Dahal R.H."/>
            <person name="Kim D.-U."/>
        </authorList>
    </citation>
    <scope>NUCLEOTIDE SEQUENCE [LARGE SCALE GENOMIC DNA]</scope>
    <source>
        <strain evidence="3 4">AR-2-6</strain>
    </source>
</reference>
<sequence>MFKKILFILFILVATTAVAPEVKAQCSMCTISAEQGTKNGNTQGKGLNSGILYLLAIPYLLITGIGILWYRNYRKKISSPALTTNN</sequence>
<comment type="caution">
    <text evidence="3">The sequence shown here is derived from an EMBL/GenBank/DDBJ whole genome shotgun (WGS) entry which is preliminary data.</text>
</comment>
<dbReference type="EMBL" id="SWBO01000003">
    <property type="protein sequence ID" value="TKC01889.1"/>
    <property type="molecule type" value="Genomic_DNA"/>
</dbReference>
<feature type="signal peptide" evidence="2">
    <location>
        <begin position="1"/>
        <end position="19"/>
    </location>
</feature>
<evidence type="ECO:0000256" key="1">
    <source>
        <dbReference type="SAM" id="Phobius"/>
    </source>
</evidence>
<evidence type="ECO:0000256" key="2">
    <source>
        <dbReference type="SAM" id="SignalP"/>
    </source>
</evidence>
<evidence type="ECO:0000313" key="4">
    <source>
        <dbReference type="Proteomes" id="UP000310477"/>
    </source>
</evidence>
<keyword evidence="1" id="KW-1133">Transmembrane helix</keyword>
<dbReference type="Proteomes" id="UP000310477">
    <property type="component" value="Unassembled WGS sequence"/>
</dbReference>
<accession>A0A4U1C871</accession>
<feature type="transmembrane region" description="Helical" evidence="1">
    <location>
        <begin position="51"/>
        <end position="70"/>
    </location>
</feature>
<protein>
    <submittedName>
        <fullName evidence="3">Uncharacterized protein</fullName>
    </submittedName>
</protein>
<dbReference type="OrthoDB" id="678747at2"/>
<organism evidence="3 4">
    <name type="scientific">Pedobacter cryotolerans</name>
    <dbReference type="NCBI Taxonomy" id="2571270"/>
    <lineage>
        <taxon>Bacteria</taxon>
        <taxon>Pseudomonadati</taxon>
        <taxon>Bacteroidota</taxon>
        <taxon>Sphingobacteriia</taxon>
        <taxon>Sphingobacteriales</taxon>
        <taxon>Sphingobacteriaceae</taxon>
        <taxon>Pedobacter</taxon>
    </lineage>
</organism>
<keyword evidence="1" id="KW-0472">Membrane</keyword>
<gene>
    <name evidence="3" type="ORF">FA045_06485</name>
</gene>
<evidence type="ECO:0000313" key="3">
    <source>
        <dbReference type="EMBL" id="TKC01889.1"/>
    </source>
</evidence>
<keyword evidence="4" id="KW-1185">Reference proteome</keyword>
<dbReference type="AlphaFoldDB" id="A0A4U1C871"/>